<dbReference type="EC" id="2.5.1.-" evidence="4"/>
<evidence type="ECO:0000313" key="5">
    <source>
        <dbReference type="Proteomes" id="UP000046393"/>
    </source>
</evidence>
<dbReference type="PANTHER" id="PTHR10291:SF43">
    <property type="entry name" value="DEHYDRODOLICHYL DIPHOSPHATE SYNTHASE COMPLEX SUBUNIT DHDDS"/>
    <property type="match status" value="1"/>
</dbReference>
<organism evidence="5 6">
    <name type="scientific">Syphacia muris</name>
    <dbReference type="NCBI Taxonomy" id="451379"/>
    <lineage>
        <taxon>Eukaryota</taxon>
        <taxon>Metazoa</taxon>
        <taxon>Ecdysozoa</taxon>
        <taxon>Nematoda</taxon>
        <taxon>Chromadorea</taxon>
        <taxon>Rhabditida</taxon>
        <taxon>Spirurina</taxon>
        <taxon>Oxyuridomorpha</taxon>
        <taxon>Oxyuroidea</taxon>
        <taxon>Oxyuridae</taxon>
        <taxon>Syphacia</taxon>
    </lineage>
</organism>
<comment type="catalytic activity">
    <reaction evidence="3">
        <text>n isopentenyl diphosphate + (2E,6E)-farnesyl diphosphate = a di-trans,poly-cis-polyprenyl diphosphate + n diphosphate</text>
        <dbReference type="Rhea" id="RHEA:53008"/>
        <dbReference type="Rhea" id="RHEA-COMP:19494"/>
        <dbReference type="ChEBI" id="CHEBI:33019"/>
        <dbReference type="ChEBI" id="CHEBI:128769"/>
        <dbReference type="ChEBI" id="CHEBI:136960"/>
        <dbReference type="ChEBI" id="CHEBI:175763"/>
        <dbReference type="EC" id="2.5.1.87"/>
    </reaction>
</comment>
<dbReference type="WBParaSite" id="SMUV_0000379301-mRNA-1">
    <property type="protein sequence ID" value="SMUV_0000379301-mRNA-1"/>
    <property type="gene ID" value="SMUV_0000379301"/>
</dbReference>
<dbReference type="InterPro" id="IPR036424">
    <property type="entry name" value="UPP_synth-like_sf"/>
</dbReference>
<dbReference type="GO" id="GO:0045547">
    <property type="term" value="F:ditrans,polycis-polyprenyl diphosphate synthase [(2E,6E)-farnesyl diphosphate specific] activity"/>
    <property type="evidence" value="ECO:0007669"/>
    <property type="project" value="UniProtKB-EC"/>
</dbReference>
<dbReference type="PROSITE" id="PS01066">
    <property type="entry name" value="UPP_SYNTHASE"/>
    <property type="match status" value="1"/>
</dbReference>
<dbReference type="GO" id="GO:0016094">
    <property type="term" value="P:polyprenol biosynthetic process"/>
    <property type="evidence" value="ECO:0007669"/>
    <property type="project" value="TreeGrafter"/>
</dbReference>
<dbReference type="GO" id="GO:0005783">
    <property type="term" value="C:endoplasmic reticulum"/>
    <property type="evidence" value="ECO:0007669"/>
    <property type="project" value="TreeGrafter"/>
</dbReference>
<evidence type="ECO:0000256" key="3">
    <source>
        <dbReference type="ARBA" id="ARBA00047353"/>
    </source>
</evidence>
<dbReference type="HAMAP" id="MF_01139">
    <property type="entry name" value="ISPT"/>
    <property type="match status" value="1"/>
</dbReference>
<dbReference type="CDD" id="cd00475">
    <property type="entry name" value="Cis_IPPS"/>
    <property type="match status" value="1"/>
</dbReference>
<accession>A0A0N5AHE2</accession>
<name>A0A0N5AHE2_9BILA</name>
<dbReference type="AlphaFoldDB" id="A0A0N5AHE2"/>
<dbReference type="STRING" id="451379.A0A0N5AHE2"/>
<keyword evidence="2 4" id="KW-0808">Transferase</keyword>
<evidence type="ECO:0000256" key="1">
    <source>
        <dbReference type="ARBA" id="ARBA00005432"/>
    </source>
</evidence>
<evidence type="ECO:0000256" key="4">
    <source>
        <dbReference type="RuleBase" id="RU363018"/>
    </source>
</evidence>
<evidence type="ECO:0000256" key="2">
    <source>
        <dbReference type="ARBA" id="ARBA00022679"/>
    </source>
</evidence>
<dbReference type="InterPro" id="IPR001441">
    <property type="entry name" value="UPP_synth-like"/>
</dbReference>
<dbReference type="GO" id="GO:1904423">
    <property type="term" value="C:dehydrodolichyl diphosphate synthase complex"/>
    <property type="evidence" value="ECO:0007669"/>
    <property type="project" value="TreeGrafter"/>
</dbReference>
<dbReference type="NCBIfam" id="TIGR00055">
    <property type="entry name" value="uppS"/>
    <property type="match status" value="1"/>
</dbReference>
<evidence type="ECO:0000313" key="6">
    <source>
        <dbReference type="WBParaSite" id="SMUV_0000379301-mRNA-1"/>
    </source>
</evidence>
<dbReference type="SUPFAM" id="SSF64005">
    <property type="entry name" value="Undecaprenyl diphosphate synthase"/>
    <property type="match status" value="2"/>
</dbReference>
<keyword evidence="5" id="KW-1185">Reference proteome</keyword>
<dbReference type="Pfam" id="PF01255">
    <property type="entry name" value="Prenyltransf"/>
    <property type="match status" value="1"/>
</dbReference>
<protein>
    <recommendedName>
        <fullName evidence="4">Alkyl transferase</fullName>
        <ecNumber evidence="4">2.5.1.-</ecNumber>
    </recommendedName>
</protein>
<reference evidence="6" key="1">
    <citation type="submission" date="2017-02" db="UniProtKB">
        <authorList>
            <consortium name="WormBaseParasite"/>
        </authorList>
    </citation>
    <scope>IDENTIFICATION</scope>
</reference>
<comment type="similarity">
    <text evidence="1 4">Belongs to the UPP synthase family.</text>
</comment>
<sequence length="325" mass="37769">MACETKRKEKRTMDGDQYGWLNEKPLDWWQWMLKGLLQLRPMPKHIAIIMDGNRRYARASHMETTCGHIRGFNQLTKVLTWCRALNITEVSVYAFSIENFKRSPTEVNELMGLLEAKLYTLLSEMEKIAKEQVSFRFCGDLSFFPKKIQSLIARIELQTMNFTRYKVNVCVAYTSQNEMQRAFSAISAGVRKGLLDVDDIDEELITRCLDTANCSDPDMLIRTSGEKRFSDFLLWQAKIIPKNFIFYTMHTIQTLGCEACLFIFQCSTCYIHFDDVLWPEFGFWNLFKALLGYQSSLSQIMVSITVYLKPILPQDSVSIFTFVLD</sequence>
<dbReference type="Proteomes" id="UP000046393">
    <property type="component" value="Unplaced"/>
</dbReference>
<dbReference type="InterPro" id="IPR018520">
    <property type="entry name" value="UPP_synth-like_CS"/>
</dbReference>
<proteinExistence type="inferred from homology"/>
<dbReference type="PANTHER" id="PTHR10291">
    <property type="entry name" value="DEHYDRODOLICHYL DIPHOSPHATE SYNTHASE FAMILY MEMBER"/>
    <property type="match status" value="1"/>
</dbReference>
<dbReference type="Gene3D" id="3.40.1180.10">
    <property type="entry name" value="Decaprenyl diphosphate synthase-like"/>
    <property type="match status" value="2"/>
</dbReference>